<dbReference type="Gene3D" id="1.20.1250.20">
    <property type="entry name" value="MFS general substrate transporter like domains"/>
    <property type="match status" value="2"/>
</dbReference>
<dbReference type="PANTHER" id="PTHR43791:SF92">
    <property type="entry name" value="AGL026WP"/>
    <property type="match status" value="1"/>
</dbReference>
<keyword evidence="3 6" id="KW-0812">Transmembrane</keyword>
<evidence type="ECO:0000256" key="2">
    <source>
        <dbReference type="ARBA" id="ARBA00022448"/>
    </source>
</evidence>
<keyword evidence="4 6" id="KW-1133">Transmembrane helix</keyword>
<dbReference type="SUPFAM" id="SSF103473">
    <property type="entry name" value="MFS general substrate transporter"/>
    <property type="match status" value="1"/>
</dbReference>
<comment type="caution">
    <text evidence="8">The sequence shown here is derived from an EMBL/GenBank/DDBJ whole genome shotgun (WGS) entry which is preliminary data.</text>
</comment>
<dbReference type="PANTHER" id="PTHR43791">
    <property type="entry name" value="PERMEASE-RELATED"/>
    <property type="match status" value="1"/>
</dbReference>
<proteinExistence type="predicted"/>
<comment type="subcellular location">
    <subcellularLocation>
        <location evidence="1">Membrane</location>
        <topology evidence="1">Multi-pass membrane protein</topology>
    </subcellularLocation>
</comment>
<organism evidence="8 9">
    <name type="scientific">Myxozyma melibiosi</name>
    <dbReference type="NCBI Taxonomy" id="54550"/>
    <lineage>
        <taxon>Eukaryota</taxon>
        <taxon>Fungi</taxon>
        <taxon>Dikarya</taxon>
        <taxon>Ascomycota</taxon>
        <taxon>Saccharomycotina</taxon>
        <taxon>Lipomycetes</taxon>
        <taxon>Lipomycetales</taxon>
        <taxon>Lipomycetaceae</taxon>
        <taxon>Myxozyma</taxon>
    </lineage>
</organism>
<gene>
    <name evidence="8" type="ORF">BZA70DRAFT_304013</name>
</gene>
<evidence type="ECO:0000256" key="1">
    <source>
        <dbReference type="ARBA" id="ARBA00004141"/>
    </source>
</evidence>
<feature type="transmembrane region" description="Helical" evidence="6">
    <location>
        <begin position="153"/>
        <end position="176"/>
    </location>
</feature>
<feature type="transmembrane region" description="Helical" evidence="6">
    <location>
        <begin position="54"/>
        <end position="73"/>
    </location>
</feature>
<keyword evidence="5 6" id="KW-0472">Membrane</keyword>
<name>A0ABR1FBF7_9ASCO</name>
<evidence type="ECO:0000256" key="3">
    <source>
        <dbReference type="ARBA" id="ARBA00022692"/>
    </source>
</evidence>
<evidence type="ECO:0000256" key="5">
    <source>
        <dbReference type="ARBA" id="ARBA00023136"/>
    </source>
</evidence>
<feature type="transmembrane region" description="Helical" evidence="6">
    <location>
        <begin position="446"/>
        <end position="468"/>
    </location>
</feature>
<dbReference type="Proteomes" id="UP001498771">
    <property type="component" value="Unassembled WGS sequence"/>
</dbReference>
<evidence type="ECO:0000313" key="9">
    <source>
        <dbReference type="Proteomes" id="UP001498771"/>
    </source>
</evidence>
<evidence type="ECO:0000256" key="4">
    <source>
        <dbReference type="ARBA" id="ARBA00022989"/>
    </source>
</evidence>
<dbReference type="InterPro" id="IPR036259">
    <property type="entry name" value="MFS_trans_sf"/>
</dbReference>
<feature type="transmembrane region" description="Helical" evidence="6">
    <location>
        <begin position="188"/>
        <end position="209"/>
    </location>
</feature>
<feature type="transmembrane region" description="Helical" evidence="6">
    <location>
        <begin position="127"/>
        <end position="147"/>
    </location>
</feature>
<sequence length="496" mass="54371">METPKVLDEKASVHGVEHQAGLDLSTFRNGEFDGIVIPPRGSAERKRLENRLKWKIDLTILPIVFCMYILNYLDRNNIAAAKLGTFMEDLGLTATQYSTCVSILFVGYISMQIPSNLILEKVGHPSIYLPTAMAFWGVVSACTGAVQGFGGMVVVRLLIGFLEAAFYPGVLFYLSCWYTRQEIAARTAIFVGGSWISGAFSGFIAYGVMKNLEGAHGIAAWRWLFIIEGAATIGFALLAIPILPDLPGTTRWLSKEERLLGIIRMIEDVGARDEDLHAFGAAFVGVKLAAKDPKVVNLFIMMFCFSATAGINTVFPTIVNSLGYDREKTLLLTAPPWVLCTITSVLNSLHSDYTGERYKHMLWGPTLALIGFVIGISSTAKAPRYVAMMLLLQVYNSWALGFAWLTNTIPRPPVKRAAASACVNVGGNIPNIFVPYFFSYTGATPHFYVGFAICICFALFGLLAATTLKIQLSRLNKKLENGEKVDGLSGESFKFL</sequence>
<feature type="transmembrane region" description="Helical" evidence="6">
    <location>
        <begin position="295"/>
        <end position="318"/>
    </location>
</feature>
<feature type="transmembrane region" description="Helical" evidence="6">
    <location>
        <begin position="385"/>
        <end position="405"/>
    </location>
</feature>
<dbReference type="Pfam" id="PF07690">
    <property type="entry name" value="MFS_1"/>
    <property type="match status" value="1"/>
</dbReference>
<accession>A0ABR1FBF7</accession>
<dbReference type="EMBL" id="JBBJBU010000003">
    <property type="protein sequence ID" value="KAK7206388.1"/>
    <property type="molecule type" value="Genomic_DNA"/>
</dbReference>
<feature type="transmembrane region" description="Helical" evidence="6">
    <location>
        <begin position="417"/>
        <end position="440"/>
    </location>
</feature>
<feature type="domain" description="Major facilitator superfamily (MFS) profile" evidence="7">
    <location>
        <begin position="60"/>
        <end position="469"/>
    </location>
</feature>
<dbReference type="RefSeq" id="XP_064769421.1">
    <property type="nucleotide sequence ID" value="XM_064914764.1"/>
</dbReference>
<dbReference type="PROSITE" id="PS50850">
    <property type="entry name" value="MFS"/>
    <property type="match status" value="1"/>
</dbReference>
<evidence type="ECO:0000256" key="6">
    <source>
        <dbReference type="SAM" id="Phobius"/>
    </source>
</evidence>
<feature type="transmembrane region" description="Helical" evidence="6">
    <location>
        <begin position="93"/>
        <end position="115"/>
    </location>
</feature>
<reference evidence="8 9" key="1">
    <citation type="submission" date="2024-03" db="EMBL/GenBank/DDBJ databases">
        <title>Genome-scale model development and genomic sequencing of the oleaginous clade Lipomyces.</title>
        <authorList>
            <consortium name="Lawrence Berkeley National Laboratory"/>
            <person name="Czajka J.J."/>
            <person name="Han Y."/>
            <person name="Kim J."/>
            <person name="Mondo S.J."/>
            <person name="Hofstad B.A."/>
            <person name="Robles A."/>
            <person name="Haridas S."/>
            <person name="Riley R."/>
            <person name="LaButti K."/>
            <person name="Pangilinan J."/>
            <person name="Andreopoulos W."/>
            <person name="Lipzen A."/>
            <person name="Yan J."/>
            <person name="Wang M."/>
            <person name="Ng V."/>
            <person name="Grigoriev I.V."/>
            <person name="Spatafora J.W."/>
            <person name="Magnuson J.K."/>
            <person name="Baker S.E."/>
            <person name="Pomraning K.R."/>
        </authorList>
    </citation>
    <scope>NUCLEOTIDE SEQUENCE [LARGE SCALE GENOMIC DNA]</scope>
    <source>
        <strain evidence="8 9">Phaff 52-87</strain>
    </source>
</reference>
<dbReference type="InterPro" id="IPR011701">
    <property type="entry name" value="MFS"/>
</dbReference>
<evidence type="ECO:0000313" key="8">
    <source>
        <dbReference type="EMBL" id="KAK7206388.1"/>
    </source>
</evidence>
<keyword evidence="9" id="KW-1185">Reference proteome</keyword>
<dbReference type="GeneID" id="90040276"/>
<feature type="transmembrane region" description="Helical" evidence="6">
    <location>
        <begin position="330"/>
        <end position="349"/>
    </location>
</feature>
<feature type="non-terminal residue" evidence="8">
    <location>
        <position position="496"/>
    </location>
</feature>
<feature type="transmembrane region" description="Helical" evidence="6">
    <location>
        <begin position="361"/>
        <end position="379"/>
    </location>
</feature>
<protein>
    <submittedName>
        <fullName evidence="8">Pantothenate transporter liz1</fullName>
    </submittedName>
</protein>
<dbReference type="InterPro" id="IPR020846">
    <property type="entry name" value="MFS_dom"/>
</dbReference>
<evidence type="ECO:0000259" key="7">
    <source>
        <dbReference type="PROSITE" id="PS50850"/>
    </source>
</evidence>
<feature type="transmembrane region" description="Helical" evidence="6">
    <location>
        <begin position="221"/>
        <end position="243"/>
    </location>
</feature>
<keyword evidence="2" id="KW-0813">Transport</keyword>